<dbReference type="GeneID" id="18930041"/>
<name>F4RLN5_MELLP</name>
<dbReference type="EMBL" id="GL883107">
    <property type="protein sequence ID" value="EGG06719.1"/>
    <property type="molecule type" value="Genomic_DNA"/>
</dbReference>
<evidence type="ECO:0000313" key="4">
    <source>
        <dbReference type="Proteomes" id="UP000001072"/>
    </source>
</evidence>
<keyword evidence="2" id="KW-1133">Transmembrane helix</keyword>
<dbReference type="VEuPathDB" id="FungiDB:MELLADRAFT_63166"/>
<dbReference type="KEGG" id="mlr:MELLADRAFT_63166"/>
<sequence>MATIVNTPETHPTGIVIPHHVVEPISNSPDTPLQSSAPSSIRPILPIHPTTTLTPIISTASPTDTPNVRPTPSPSPIDSFTLDTSTTTDLLTIAAKNNSITSPTLSSLSASGSHHQGSHILSVVGPLIGVLVFIIFGASGLLILVKRRHRANDRRRDTAQFVPISASRFSFKRKNQKLGGIGDSPSSNQMQNPPSYPFHSTGQLEAMNTTHSMRSMERIRYPDLTGLPVAQLHMAQRNRSEPKAHALYPSDLQYPVSHFSYTGEELRKGF</sequence>
<feature type="region of interest" description="Disordered" evidence="1">
    <location>
        <begin position="56"/>
        <end position="79"/>
    </location>
</feature>
<evidence type="ECO:0000313" key="3">
    <source>
        <dbReference type="EMBL" id="EGG06719.1"/>
    </source>
</evidence>
<dbReference type="InParanoid" id="F4RLN5"/>
<dbReference type="AlphaFoldDB" id="F4RLN5"/>
<dbReference type="HOGENOM" id="CLU_1030882_0_0_1"/>
<feature type="compositionally biased region" description="Low complexity" evidence="1">
    <location>
        <begin position="184"/>
        <end position="193"/>
    </location>
</feature>
<gene>
    <name evidence="3" type="ORF">MELLADRAFT_63166</name>
</gene>
<feature type="region of interest" description="Disordered" evidence="1">
    <location>
        <begin position="176"/>
        <end position="196"/>
    </location>
</feature>
<organism evidence="4">
    <name type="scientific">Melampsora larici-populina (strain 98AG31 / pathotype 3-4-7)</name>
    <name type="common">Poplar leaf rust fungus</name>
    <dbReference type="NCBI Taxonomy" id="747676"/>
    <lineage>
        <taxon>Eukaryota</taxon>
        <taxon>Fungi</taxon>
        <taxon>Dikarya</taxon>
        <taxon>Basidiomycota</taxon>
        <taxon>Pucciniomycotina</taxon>
        <taxon>Pucciniomycetes</taxon>
        <taxon>Pucciniales</taxon>
        <taxon>Melampsoraceae</taxon>
        <taxon>Melampsora</taxon>
    </lineage>
</organism>
<proteinExistence type="predicted"/>
<reference evidence="4" key="1">
    <citation type="journal article" date="2011" name="Proc. Natl. Acad. Sci. U.S.A.">
        <title>Obligate biotrophy features unraveled by the genomic analysis of rust fungi.</title>
        <authorList>
            <person name="Duplessis S."/>
            <person name="Cuomo C.A."/>
            <person name="Lin Y.-C."/>
            <person name="Aerts A."/>
            <person name="Tisserant E."/>
            <person name="Veneault-Fourrey C."/>
            <person name="Joly D.L."/>
            <person name="Hacquard S."/>
            <person name="Amselem J."/>
            <person name="Cantarel B.L."/>
            <person name="Chiu R."/>
            <person name="Coutinho P.M."/>
            <person name="Feau N."/>
            <person name="Field M."/>
            <person name="Frey P."/>
            <person name="Gelhaye E."/>
            <person name="Goldberg J."/>
            <person name="Grabherr M.G."/>
            <person name="Kodira C.D."/>
            <person name="Kohler A."/>
            <person name="Kuees U."/>
            <person name="Lindquist E.A."/>
            <person name="Lucas S.M."/>
            <person name="Mago R."/>
            <person name="Mauceli E."/>
            <person name="Morin E."/>
            <person name="Murat C."/>
            <person name="Pangilinan J.L."/>
            <person name="Park R."/>
            <person name="Pearson M."/>
            <person name="Quesneville H."/>
            <person name="Rouhier N."/>
            <person name="Sakthikumar S."/>
            <person name="Salamov A.A."/>
            <person name="Schmutz J."/>
            <person name="Selles B."/>
            <person name="Shapiro H."/>
            <person name="Tanguay P."/>
            <person name="Tuskan G.A."/>
            <person name="Henrissat B."/>
            <person name="Van de Peer Y."/>
            <person name="Rouze P."/>
            <person name="Ellis J.G."/>
            <person name="Dodds P.N."/>
            <person name="Schein J.E."/>
            <person name="Zhong S."/>
            <person name="Hamelin R.C."/>
            <person name="Grigoriev I.V."/>
            <person name="Szabo L.J."/>
            <person name="Martin F."/>
        </authorList>
    </citation>
    <scope>NUCLEOTIDE SEQUENCE [LARGE SCALE GENOMIC DNA]</scope>
    <source>
        <strain evidence="4">98AG31 / pathotype 3-4-7</strain>
    </source>
</reference>
<protein>
    <submittedName>
        <fullName evidence="3">Uncharacterized protein</fullName>
    </submittedName>
</protein>
<keyword evidence="2" id="KW-0472">Membrane</keyword>
<dbReference type="RefSeq" id="XP_007410159.1">
    <property type="nucleotide sequence ID" value="XM_007410097.1"/>
</dbReference>
<keyword evidence="4" id="KW-1185">Reference proteome</keyword>
<dbReference type="OrthoDB" id="2513365at2759"/>
<feature type="transmembrane region" description="Helical" evidence="2">
    <location>
        <begin position="123"/>
        <end position="145"/>
    </location>
</feature>
<keyword evidence="2" id="KW-0812">Transmembrane</keyword>
<accession>F4RLN5</accession>
<dbReference type="Proteomes" id="UP000001072">
    <property type="component" value="Unassembled WGS sequence"/>
</dbReference>
<evidence type="ECO:0000256" key="1">
    <source>
        <dbReference type="SAM" id="MobiDB-lite"/>
    </source>
</evidence>
<evidence type="ECO:0000256" key="2">
    <source>
        <dbReference type="SAM" id="Phobius"/>
    </source>
</evidence>